<feature type="region of interest" description="Disordered" evidence="1">
    <location>
        <begin position="398"/>
        <end position="474"/>
    </location>
</feature>
<sequence length="552" mass="59391">MEEYRKHLPLRQQTSKPMLKYSGATTGMPYYQVTAPSSGYVVQSKPPSDMGTAQVESSSRMYRGSYSCLTNDGMLSSVFGAHYSIQPQPPAPQQSYAGYLYMSGPGAPNGVTPAQILAASIQTSTNIGNKNPYAQPISVQELAAPPDSSYKSGAVPLGSTSGSSVSSNSSNRSNNDPSPTSASIQTNSFMRPQSAVVTESNVITRKTTTTARSAGTVKQEEKVESTSCTVTSTCKTTHLPRSNSHEFLKTQPAPRPPSTIKPGSSPNSGYERNSVRQSQEESSTQGMKKSQTAPSTATIKSQIEKHSAPPTPQIVLFKPPNGQTTPNLKKPSPVNRFTDRFSRPGSGKENVSNDSRSKVSSTHQGDGRSSSNASGKNEQSGRTSPAIGAYSIGASELKVRNPNYNPNKPYSEVSDPDHLDTDQSKSRESNDNVDVGKRQDPVSHRSKSALTLNNHNSHEVTTTKPPIPTKKADTVHLRNGDSRRMPVTNTMTGTVFYRKGSKAEAVIHDLKRRPRADGAPAKPMRAERQRIKDGAEESGNEGGRQTEEEGTK</sequence>
<organism evidence="2 3">
    <name type="scientific">Paralvinella palmiformis</name>
    <dbReference type="NCBI Taxonomy" id="53620"/>
    <lineage>
        <taxon>Eukaryota</taxon>
        <taxon>Metazoa</taxon>
        <taxon>Spiralia</taxon>
        <taxon>Lophotrochozoa</taxon>
        <taxon>Annelida</taxon>
        <taxon>Polychaeta</taxon>
        <taxon>Sedentaria</taxon>
        <taxon>Canalipalpata</taxon>
        <taxon>Terebellida</taxon>
        <taxon>Terebelliformia</taxon>
        <taxon>Alvinellidae</taxon>
        <taxon>Paralvinella</taxon>
    </lineage>
</organism>
<feature type="compositionally biased region" description="Basic and acidic residues" evidence="1">
    <location>
        <begin position="524"/>
        <end position="535"/>
    </location>
</feature>
<feature type="compositionally biased region" description="Polar residues" evidence="1">
    <location>
        <begin position="349"/>
        <end position="383"/>
    </location>
</feature>
<feature type="compositionally biased region" description="Low complexity" evidence="1">
    <location>
        <begin position="158"/>
        <end position="181"/>
    </location>
</feature>
<dbReference type="AlphaFoldDB" id="A0AAD9MZU5"/>
<protein>
    <submittedName>
        <fullName evidence="2">Uncharacterized protein</fullName>
    </submittedName>
</protein>
<gene>
    <name evidence="2" type="ORF">LSH36_436g04006</name>
</gene>
<evidence type="ECO:0000313" key="3">
    <source>
        <dbReference type="Proteomes" id="UP001208570"/>
    </source>
</evidence>
<dbReference type="Proteomes" id="UP001208570">
    <property type="component" value="Unassembled WGS sequence"/>
</dbReference>
<accession>A0AAD9MZU5</accession>
<name>A0AAD9MZU5_9ANNE</name>
<feature type="compositionally biased region" description="Polar residues" evidence="1">
    <location>
        <begin position="182"/>
        <end position="213"/>
    </location>
</feature>
<evidence type="ECO:0000313" key="2">
    <source>
        <dbReference type="EMBL" id="KAK2149801.1"/>
    </source>
</evidence>
<comment type="caution">
    <text evidence="2">The sequence shown here is derived from an EMBL/GenBank/DDBJ whole genome shotgun (WGS) entry which is preliminary data.</text>
</comment>
<evidence type="ECO:0000256" key="1">
    <source>
        <dbReference type="SAM" id="MobiDB-lite"/>
    </source>
</evidence>
<proteinExistence type="predicted"/>
<feature type="compositionally biased region" description="Basic and acidic residues" evidence="1">
    <location>
        <begin position="415"/>
        <end position="443"/>
    </location>
</feature>
<feature type="region of interest" description="Disordered" evidence="1">
    <location>
        <begin position="144"/>
        <end position="386"/>
    </location>
</feature>
<keyword evidence="3" id="KW-1185">Reference proteome</keyword>
<feature type="compositionally biased region" description="Low complexity" evidence="1">
    <location>
        <begin position="225"/>
        <end position="237"/>
    </location>
</feature>
<reference evidence="2" key="1">
    <citation type="journal article" date="2023" name="Mol. Biol. Evol.">
        <title>Third-Generation Sequencing Reveals the Adaptive Role of the Epigenome in Three Deep-Sea Polychaetes.</title>
        <authorList>
            <person name="Perez M."/>
            <person name="Aroh O."/>
            <person name="Sun Y."/>
            <person name="Lan Y."/>
            <person name="Juniper S.K."/>
            <person name="Young C.R."/>
            <person name="Angers B."/>
            <person name="Qian P.Y."/>
        </authorList>
    </citation>
    <scope>NUCLEOTIDE SEQUENCE</scope>
    <source>
        <strain evidence="2">P08H-3</strain>
    </source>
</reference>
<feature type="compositionally biased region" description="Polar residues" evidence="1">
    <location>
        <begin position="261"/>
        <end position="301"/>
    </location>
</feature>
<feature type="region of interest" description="Disordered" evidence="1">
    <location>
        <begin position="510"/>
        <end position="552"/>
    </location>
</feature>
<dbReference type="EMBL" id="JAODUP010000436">
    <property type="protein sequence ID" value="KAK2149801.1"/>
    <property type="molecule type" value="Genomic_DNA"/>
</dbReference>